<feature type="domain" description="YCII-related" evidence="2">
    <location>
        <begin position="1"/>
        <end position="112"/>
    </location>
</feature>
<dbReference type="RefSeq" id="WP_254573615.1">
    <property type="nucleotide sequence ID" value="NZ_CP098502.1"/>
</dbReference>
<protein>
    <submittedName>
        <fullName evidence="3">YciI family protein</fullName>
    </submittedName>
</protein>
<dbReference type="Gene3D" id="3.30.70.1060">
    <property type="entry name" value="Dimeric alpha+beta barrel"/>
    <property type="match status" value="1"/>
</dbReference>
<comment type="similarity">
    <text evidence="1">Belongs to the YciI family.</text>
</comment>
<keyword evidence="4" id="KW-1185">Reference proteome</keyword>
<dbReference type="InterPro" id="IPR005545">
    <property type="entry name" value="YCII"/>
</dbReference>
<accession>A0ABY5DY60</accession>
<dbReference type="InterPro" id="IPR011008">
    <property type="entry name" value="Dimeric_a/b-barrel"/>
</dbReference>
<dbReference type="PANTHER" id="PTHR35174:SF3">
    <property type="entry name" value="BLL7171 PROTEIN"/>
    <property type="match status" value="1"/>
</dbReference>
<proteinExistence type="inferred from homology"/>
<evidence type="ECO:0000313" key="3">
    <source>
        <dbReference type="EMBL" id="UTI66963.1"/>
    </source>
</evidence>
<gene>
    <name evidence="3" type="ORF">NBH00_12315</name>
</gene>
<dbReference type="SUPFAM" id="SSF54909">
    <property type="entry name" value="Dimeric alpha+beta barrel"/>
    <property type="match status" value="1"/>
</dbReference>
<evidence type="ECO:0000259" key="2">
    <source>
        <dbReference type="Pfam" id="PF03795"/>
    </source>
</evidence>
<evidence type="ECO:0000313" key="4">
    <source>
        <dbReference type="Proteomes" id="UP001056035"/>
    </source>
</evidence>
<dbReference type="EMBL" id="CP098502">
    <property type="protein sequence ID" value="UTI66963.1"/>
    <property type="molecule type" value="Genomic_DNA"/>
</dbReference>
<organism evidence="3 4">
    <name type="scientific">Paraconexibacter antarcticus</name>
    <dbReference type="NCBI Taxonomy" id="2949664"/>
    <lineage>
        <taxon>Bacteria</taxon>
        <taxon>Bacillati</taxon>
        <taxon>Actinomycetota</taxon>
        <taxon>Thermoleophilia</taxon>
        <taxon>Solirubrobacterales</taxon>
        <taxon>Paraconexibacteraceae</taxon>
        <taxon>Paraconexibacter</taxon>
    </lineage>
</organism>
<dbReference type="Proteomes" id="UP001056035">
    <property type="component" value="Chromosome"/>
</dbReference>
<sequence length="117" mass="12535">MEYALLLYGPTTGGPSPEEAAAEHPRWTAYTQELIDAGVHRGGQALQWLDTATTVRERGGERLLSDGPFAETKEALAGFYLIDVPDLDTAIEWAAKIPLVGRGSVEVRPIMNVGAAA</sequence>
<evidence type="ECO:0000256" key="1">
    <source>
        <dbReference type="ARBA" id="ARBA00007689"/>
    </source>
</evidence>
<dbReference type="Pfam" id="PF03795">
    <property type="entry name" value="YCII"/>
    <property type="match status" value="1"/>
</dbReference>
<reference evidence="3 4" key="1">
    <citation type="submission" date="2022-06" db="EMBL/GenBank/DDBJ databases">
        <title>Paraconexibacter antarcticus.</title>
        <authorList>
            <person name="Kim C.S."/>
        </authorList>
    </citation>
    <scope>NUCLEOTIDE SEQUENCE [LARGE SCALE GENOMIC DNA]</scope>
    <source>
        <strain evidence="3 4">02-257</strain>
    </source>
</reference>
<name>A0ABY5DY60_9ACTN</name>
<dbReference type="PANTHER" id="PTHR35174">
    <property type="entry name" value="BLL7171 PROTEIN-RELATED"/>
    <property type="match status" value="1"/>
</dbReference>